<comment type="caution">
    <text evidence="2">The sequence shown here is derived from an EMBL/GenBank/DDBJ whole genome shotgun (WGS) entry which is preliminary data.</text>
</comment>
<dbReference type="InterPro" id="IPR029063">
    <property type="entry name" value="SAM-dependent_MTases_sf"/>
</dbReference>
<proteinExistence type="predicted"/>
<gene>
    <name evidence="2" type="ORF">C7435_2102</name>
</gene>
<dbReference type="GO" id="GO:0008168">
    <property type="term" value="F:methyltransferase activity"/>
    <property type="evidence" value="ECO:0007669"/>
    <property type="project" value="UniProtKB-KW"/>
</dbReference>
<dbReference type="PANTHER" id="PTHR34203">
    <property type="entry name" value="METHYLTRANSFERASE, FKBM FAMILY PROTEIN"/>
    <property type="match status" value="1"/>
</dbReference>
<evidence type="ECO:0000259" key="1">
    <source>
        <dbReference type="Pfam" id="PF05050"/>
    </source>
</evidence>
<dbReference type="OrthoDB" id="7542440at2"/>
<sequence length="289" mass="31082">MTRPDPLTAPFGAFALSPMAETFRRLPMAMPGDALRRSAESVVRRALMSGGRDIADIEVFPGQFARVHLRDNRCEKRVFAGSKSWDSAERRAIRDAMATKPAGETFVFVDAGANAGLYTLSVLADAAAQSRPVKVIAVEPDVENRRRLEFNLDVSKASAVTVLPYALGAEEGEGAMVQSATNRGEVHVASGSETGDTIRLRPLKAALAEAGTGRVDVMKMDIEGFEAPVLNGFFAESPRSLWPTMILLETRHEAAITDGAAGLCLEHGYELAKQMRQNAVLVLPTGDPS</sequence>
<organism evidence="2 3">
    <name type="scientific">Maricaulis maris</name>
    <dbReference type="NCBI Taxonomy" id="74318"/>
    <lineage>
        <taxon>Bacteria</taxon>
        <taxon>Pseudomonadati</taxon>
        <taxon>Pseudomonadota</taxon>
        <taxon>Alphaproteobacteria</taxon>
        <taxon>Maricaulales</taxon>
        <taxon>Maricaulaceae</taxon>
        <taxon>Maricaulis</taxon>
    </lineage>
</organism>
<evidence type="ECO:0000313" key="2">
    <source>
        <dbReference type="EMBL" id="RKQ96768.1"/>
    </source>
</evidence>
<dbReference type="InterPro" id="IPR052514">
    <property type="entry name" value="SAM-dependent_MTase"/>
</dbReference>
<dbReference type="InterPro" id="IPR006342">
    <property type="entry name" value="FkbM_mtfrase"/>
</dbReference>
<dbReference type="Proteomes" id="UP000273675">
    <property type="component" value="Unassembled WGS sequence"/>
</dbReference>
<dbReference type="EMBL" id="RBIM01000004">
    <property type="protein sequence ID" value="RKQ96768.1"/>
    <property type="molecule type" value="Genomic_DNA"/>
</dbReference>
<feature type="domain" description="Methyltransferase FkbM" evidence="1">
    <location>
        <begin position="110"/>
        <end position="254"/>
    </location>
</feature>
<dbReference type="Gene3D" id="3.40.50.150">
    <property type="entry name" value="Vaccinia Virus protein VP39"/>
    <property type="match status" value="1"/>
</dbReference>
<accession>A0A495D6K9</accession>
<dbReference type="NCBIfam" id="TIGR01444">
    <property type="entry name" value="fkbM_fam"/>
    <property type="match status" value="1"/>
</dbReference>
<keyword evidence="2" id="KW-0489">Methyltransferase</keyword>
<reference evidence="2 3" key="1">
    <citation type="submission" date="2018-10" db="EMBL/GenBank/DDBJ databases">
        <title>Genomic Encyclopedia of Type Strains, Phase IV (KMG-IV): sequencing the most valuable type-strain genomes for metagenomic binning, comparative biology and taxonomic classification.</title>
        <authorList>
            <person name="Goeker M."/>
        </authorList>
    </citation>
    <scope>NUCLEOTIDE SEQUENCE [LARGE SCALE GENOMIC DNA]</scope>
    <source>
        <strain evidence="2 3">DSM 4734</strain>
    </source>
</reference>
<keyword evidence="2" id="KW-0808">Transferase</keyword>
<dbReference type="AlphaFoldDB" id="A0A495D6K9"/>
<dbReference type="PANTHER" id="PTHR34203:SF15">
    <property type="entry name" value="SLL1173 PROTEIN"/>
    <property type="match status" value="1"/>
</dbReference>
<dbReference type="GO" id="GO:0032259">
    <property type="term" value="P:methylation"/>
    <property type="evidence" value="ECO:0007669"/>
    <property type="project" value="UniProtKB-KW"/>
</dbReference>
<protein>
    <submittedName>
        <fullName evidence="2">FkbM family methyltransferase</fullName>
    </submittedName>
</protein>
<dbReference type="SUPFAM" id="SSF53335">
    <property type="entry name" value="S-adenosyl-L-methionine-dependent methyltransferases"/>
    <property type="match status" value="1"/>
</dbReference>
<name>A0A495D6K9_9PROT</name>
<evidence type="ECO:0000313" key="3">
    <source>
        <dbReference type="Proteomes" id="UP000273675"/>
    </source>
</evidence>
<dbReference type="Pfam" id="PF05050">
    <property type="entry name" value="Methyltransf_21"/>
    <property type="match status" value="1"/>
</dbReference>
<dbReference type="RefSeq" id="WP_121211318.1">
    <property type="nucleotide sequence ID" value="NZ_RBIM01000004.1"/>
</dbReference>